<dbReference type="SUPFAM" id="SSF51556">
    <property type="entry name" value="Metallo-dependent hydrolases"/>
    <property type="match status" value="1"/>
</dbReference>
<dbReference type="OrthoDB" id="9807210at2"/>
<dbReference type="InterPro" id="IPR006680">
    <property type="entry name" value="Amidohydro-rel"/>
</dbReference>
<organism evidence="6 7">
    <name type="scientific">Luminiphilus syltensis NOR5-1B</name>
    <dbReference type="NCBI Taxonomy" id="565045"/>
    <lineage>
        <taxon>Bacteria</taxon>
        <taxon>Pseudomonadati</taxon>
        <taxon>Pseudomonadota</taxon>
        <taxon>Gammaproteobacteria</taxon>
        <taxon>Cellvibrionales</taxon>
        <taxon>Halieaceae</taxon>
        <taxon>Luminiphilus</taxon>
    </lineage>
</organism>
<dbReference type="GO" id="GO:0016814">
    <property type="term" value="F:hydrolase activity, acting on carbon-nitrogen (but not peptide) bonds, in cyclic amidines"/>
    <property type="evidence" value="ECO:0007669"/>
    <property type="project" value="UniProtKB-ARBA"/>
</dbReference>
<dbReference type="FunFam" id="3.20.20.140:FF:000014">
    <property type="entry name" value="5-methylthioadenosine/S-adenosylhomocysteine deaminase"/>
    <property type="match status" value="1"/>
</dbReference>
<dbReference type="PANTHER" id="PTHR43794">
    <property type="entry name" value="AMINOHYDROLASE SSNA-RELATED"/>
    <property type="match status" value="1"/>
</dbReference>
<dbReference type="NCBIfam" id="NF006549">
    <property type="entry name" value="PRK09045.1"/>
    <property type="match status" value="1"/>
</dbReference>
<evidence type="ECO:0000259" key="5">
    <source>
        <dbReference type="Pfam" id="PF01979"/>
    </source>
</evidence>
<dbReference type="InterPro" id="IPR050287">
    <property type="entry name" value="MTA/SAH_deaminase"/>
</dbReference>
<dbReference type="InterPro" id="IPR032466">
    <property type="entry name" value="Metal_Hydrolase"/>
</dbReference>
<dbReference type="CDD" id="cd01298">
    <property type="entry name" value="ATZ_TRZ_like"/>
    <property type="match status" value="1"/>
</dbReference>
<dbReference type="GO" id="GO:0046872">
    <property type="term" value="F:metal ion binding"/>
    <property type="evidence" value="ECO:0007669"/>
    <property type="project" value="UniProtKB-KW"/>
</dbReference>
<keyword evidence="7" id="KW-1185">Reference proteome</keyword>
<dbReference type="Gene3D" id="2.30.40.10">
    <property type="entry name" value="Urease, subunit C, domain 1"/>
    <property type="match status" value="1"/>
</dbReference>
<dbReference type="Proteomes" id="UP000004699">
    <property type="component" value="Unassembled WGS sequence"/>
</dbReference>
<dbReference type="EMBL" id="DS999411">
    <property type="protein sequence ID" value="EED34173.1"/>
    <property type="molecule type" value="Genomic_DNA"/>
</dbReference>
<sequence>MTAADTVIHPQFIVPVVPRGEVMTGHSVVLRNGRVDAILPTPEALVLPATEHVALDGQALLPGLVNCHGHAAMSLLRGYADDYPLQTWLTEHIWPAETTHVSESFVADGTDLALADLLLGGTTTFSDMYFFPDITAERAERAGVRAQIMFPIIDVPTAWASQAEEYLSKGLTVRDRFHNSALIEIGFGPHSNYTVSEATLKRSAMLADQVDAPLQIHLHETADEVAQSITRIGERPIAQLARIGFLGPRTQCVHMTELSSEDIDTVARYGAHVIHCPRSNMKLASGICPAQGLLDRGINVALGTDGAASNNRLNMFNEMQTGALLAKVGTGESTALSAINSLEMATINGARALGMADNIGSIEVGKRADLIGIDLMRPATQPIHNVISQLVYATSGNELLNSWIDGRRVVSEGVLTSLDETVILERAQEWQRKLAEHPAHH</sequence>
<dbReference type="SUPFAM" id="SSF51338">
    <property type="entry name" value="Composite domain of metallo-dependent hydrolases"/>
    <property type="match status" value="1"/>
</dbReference>
<protein>
    <submittedName>
        <fullName evidence="6">Amidohydrolase</fullName>
    </submittedName>
</protein>
<keyword evidence="2" id="KW-0479">Metal-binding</keyword>
<dbReference type="PANTHER" id="PTHR43794:SF11">
    <property type="entry name" value="AMIDOHYDROLASE-RELATED DOMAIN-CONTAINING PROTEIN"/>
    <property type="match status" value="1"/>
</dbReference>
<feature type="domain" description="Amidohydrolase-related" evidence="5">
    <location>
        <begin position="60"/>
        <end position="409"/>
    </location>
</feature>
<proteinExistence type="inferred from homology"/>
<dbReference type="InterPro" id="IPR011059">
    <property type="entry name" value="Metal-dep_hydrolase_composite"/>
</dbReference>
<dbReference type="HOGENOM" id="CLU_012358_2_1_6"/>
<dbReference type="Pfam" id="PF01979">
    <property type="entry name" value="Amidohydro_1"/>
    <property type="match status" value="1"/>
</dbReference>
<comment type="similarity">
    <text evidence="1">Belongs to the metallo-dependent hydrolases superfamily. ATZ/TRZ family.</text>
</comment>
<evidence type="ECO:0000256" key="1">
    <source>
        <dbReference type="ARBA" id="ARBA00006745"/>
    </source>
</evidence>
<reference evidence="7" key="1">
    <citation type="journal article" date="2013" name="BMC Microbiol.">
        <title>Taxonomy and evolution of bacteriochlorophyll a-containing members of the OM60/NOR5 clade of marine gammaproteobacteria: description of Luminiphilus syltensis gen. nov., sp. nov., reclassification of Haliea rubra as Pseudohaliea rubra gen. nov., comb. nov., and emendation of Chromatocurvus halotolerans.</title>
        <authorList>
            <person name="Spring S."/>
            <person name="Riedel T."/>
            <person name="Sproer C."/>
            <person name="Yan S."/>
            <person name="Harder J."/>
            <person name="Fuchs B.M."/>
        </authorList>
    </citation>
    <scope>NUCLEOTIDE SEQUENCE [LARGE SCALE GENOMIC DNA]</scope>
    <source>
        <strain evidence="7">NOR51-B</strain>
    </source>
</reference>
<dbReference type="AlphaFoldDB" id="B8KQJ3"/>
<keyword evidence="3 6" id="KW-0378">Hydrolase</keyword>
<evidence type="ECO:0000313" key="6">
    <source>
        <dbReference type="EMBL" id="EED34173.1"/>
    </source>
</evidence>
<evidence type="ECO:0000256" key="4">
    <source>
        <dbReference type="ARBA" id="ARBA00022833"/>
    </source>
</evidence>
<dbReference type="GO" id="GO:0019239">
    <property type="term" value="F:deaminase activity"/>
    <property type="evidence" value="ECO:0007669"/>
    <property type="project" value="UniProtKB-ARBA"/>
</dbReference>
<evidence type="ECO:0000313" key="7">
    <source>
        <dbReference type="Proteomes" id="UP000004699"/>
    </source>
</evidence>
<gene>
    <name evidence="6" type="ORF">NOR51B_110</name>
</gene>
<dbReference type="RefSeq" id="WP_009018921.1">
    <property type="nucleotide sequence ID" value="NZ_DS999411.1"/>
</dbReference>
<dbReference type="STRING" id="565045.NOR51B_110"/>
<evidence type="ECO:0000256" key="3">
    <source>
        <dbReference type="ARBA" id="ARBA00022801"/>
    </source>
</evidence>
<dbReference type="Gene3D" id="3.20.20.140">
    <property type="entry name" value="Metal-dependent hydrolases"/>
    <property type="match status" value="1"/>
</dbReference>
<name>B8KQJ3_9GAMM</name>
<keyword evidence="4" id="KW-0862">Zinc</keyword>
<dbReference type="eggNOG" id="COG0402">
    <property type="taxonomic scope" value="Bacteria"/>
</dbReference>
<evidence type="ECO:0000256" key="2">
    <source>
        <dbReference type="ARBA" id="ARBA00022723"/>
    </source>
</evidence>
<accession>B8KQJ3</accession>